<accession>A0A1R1XC87</accession>
<feature type="compositionally biased region" description="Basic and acidic residues" evidence="1">
    <location>
        <begin position="549"/>
        <end position="569"/>
    </location>
</feature>
<comment type="caution">
    <text evidence="2">The sequence shown here is derived from an EMBL/GenBank/DDBJ whole genome shotgun (WGS) entry which is preliminary data.</text>
</comment>
<name>A0A1R1XC87_9FUNG</name>
<feature type="region of interest" description="Disordered" evidence="1">
    <location>
        <begin position="358"/>
        <end position="382"/>
    </location>
</feature>
<proteinExistence type="predicted"/>
<feature type="region of interest" description="Disordered" evidence="1">
    <location>
        <begin position="524"/>
        <end position="586"/>
    </location>
</feature>
<keyword evidence="3" id="KW-1185">Reference proteome</keyword>
<feature type="non-terminal residue" evidence="2">
    <location>
        <position position="638"/>
    </location>
</feature>
<gene>
    <name evidence="2" type="ORF">AYI69_g9480</name>
</gene>
<feature type="compositionally biased region" description="Polar residues" evidence="1">
    <location>
        <begin position="527"/>
        <end position="537"/>
    </location>
</feature>
<evidence type="ECO:0000313" key="2">
    <source>
        <dbReference type="EMBL" id="OMJ12252.1"/>
    </source>
</evidence>
<protein>
    <submittedName>
        <fullName evidence="2">Uncharacterized protein</fullName>
    </submittedName>
</protein>
<evidence type="ECO:0000256" key="1">
    <source>
        <dbReference type="SAM" id="MobiDB-lite"/>
    </source>
</evidence>
<dbReference type="EMBL" id="LSSM01005650">
    <property type="protein sequence ID" value="OMJ12252.1"/>
    <property type="molecule type" value="Genomic_DNA"/>
</dbReference>
<dbReference type="AlphaFoldDB" id="A0A1R1XC87"/>
<evidence type="ECO:0000313" key="3">
    <source>
        <dbReference type="Proteomes" id="UP000187429"/>
    </source>
</evidence>
<feature type="non-terminal residue" evidence="2">
    <location>
        <position position="1"/>
    </location>
</feature>
<dbReference type="Proteomes" id="UP000187429">
    <property type="component" value="Unassembled WGS sequence"/>
</dbReference>
<feature type="compositionally biased region" description="Basic residues" evidence="1">
    <location>
        <begin position="575"/>
        <end position="586"/>
    </location>
</feature>
<feature type="compositionally biased region" description="Basic and acidic residues" evidence="1">
    <location>
        <begin position="358"/>
        <end position="376"/>
    </location>
</feature>
<organism evidence="2 3">
    <name type="scientific">Smittium culicis</name>
    <dbReference type="NCBI Taxonomy" id="133412"/>
    <lineage>
        <taxon>Eukaryota</taxon>
        <taxon>Fungi</taxon>
        <taxon>Fungi incertae sedis</taxon>
        <taxon>Zoopagomycota</taxon>
        <taxon>Kickxellomycotina</taxon>
        <taxon>Harpellomycetes</taxon>
        <taxon>Harpellales</taxon>
        <taxon>Legeriomycetaceae</taxon>
        <taxon>Smittium</taxon>
    </lineage>
</organism>
<reference evidence="3" key="1">
    <citation type="submission" date="2017-01" db="EMBL/GenBank/DDBJ databases">
        <authorList>
            <person name="Wang Y."/>
            <person name="White M."/>
            <person name="Kvist S."/>
            <person name="Moncalvo J.-M."/>
        </authorList>
    </citation>
    <scope>NUCLEOTIDE SEQUENCE [LARGE SCALE GENOMIC DNA]</scope>
    <source>
        <strain evidence="3">ID-206-W2</strain>
    </source>
</reference>
<sequence>LSALEKSNQALSEFIMQNSNSPFSNPIRANSTSMSFDSITSNYNTSTSQNLSISKNSSKSFLSSDIDYTFENIGKVSLSNDTLAQDKSPVLNNNTHKSSPGLNISPLENNIPYTFENIVINTTQSPRTDCSEADSPVMFTSNSKDKIFNDDDNTIKSDLKLEQEKSTLQTIDNDSLPAPSMTTRLESNNLSLYTFQSILSSSENIKTNKSQSFDISRTNNDSSLKSFNEKISISSPDIRINVDSNSETNKFPLSPFKAPVESKVISNSDKIDSRQPDFIFPQSSGFNEHKENDISSVNVIDTSFVSKVSAINHLENNDCQATDTLLNPLPLDVSTPNAENQDQVSKVDDIDHLADRSKEIYTDSSADRPKKAESKNEAQAYNQVDVLIQQETNSDNQSIDELEDYVMKDGEINETEIEKVILSQQETIVQTLKSSEADIEDGEIIETQKKSEIEAEKANIIEVSGADLESYPVTSKNVTCLIIKKEINISKECTTINSGLNFVESIPVNKKKLSNQEVISIEEDDNISSQTSESSSPHRYKTRFATKIKNLENSKKTKSKRSENTKHNSLDNGLRPKKNKRGRPRKINVIDLISSDHEIQADIVLENNKHALESPSLKDVLSNSSDNCALSAITSNIE</sequence>